<evidence type="ECO:0000256" key="7">
    <source>
        <dbReference type="SAM" id="Phobius"/>
    </source>
</evidence>
<evidence type="ECO:0000256" key="5">
    <source>
        <dbReference type="ARBA" id="ARBA00022989"/>
    </source>
</evidence>
<dbReference type="SUPFAM" id="SSF161111">
    <property type="entry name" value="Cation efflux protein transmembrane domain-like"/>
    <property type="match status" value="1"/>
</dbReference>
<evidence type="ECO:0000256" key="3">
    <source>
        <dbReference type="ARBA" id="ARBA00022448"/>
    </source>
</evidence>
<dbReference type="Pfam" id="PF16916">
    <property type="entry name" value="ZT_dimer"/>
    <property type="match status" value="1"/>
</dbReference>
<organism evidence="10 11">
    <name type="scientific">Desulfonispora thiosulfatigenes DSM 11270</name>
    <dbReference type="NCBI Taxonomy" id="656914"/>
    <lineage>
        <taxon>Bacteria</taxon>
        <taxon>Bacillati</taxon>
        <taxon>Bacillota</taxon>
        <taxon>Clostridia</taxon>
        <taxon>Eubacteriales</taxon>
        <taxon>Peptococcaceae</taxon>
        <taxon>Desulfonispora</taxon>
    </lineage>
</organism>
<feature type="transmembrane region" description="Helical" evidence="7">
    <location>
        <begin position="106"/>
        <end position="126"/>
    </location>
</feature>
<dbReference type="GO" id="GO:0006882">
    <property type="term" value="P:intracellular zinc ion homeostasis"/>
    <property type="evidence" value="ECO:0007669"/>
    <property type="project" value="TreeGrafter"/>
</dbReference>
<name>A0A1W1VQN2_DESTI</name>
<evidence type="ECO:0000259" key="8">
    <source>
        <dbReference type="Pfam" id="PF01545"/>
    </source>
</evidence>
<dbReference type="InterPro" id="IPR002524">
    <property type="entry name" value="Cation_efflux"/>
</dbReference>
<feature type="transmembrane region" description="Helical" evidence="7">
    <location>
        <begin position="76"/>
        <end position="94"/>
    </location>
</feature>
<keyword evidence="5 7" id="KW-1133">Transmembrane helix</keyword>
<feature type="domain" description="Cation efflux protein cytoplasmic" evidence="9">
    <location>
        <begin position="206"/>
        <end position="284"/>
    </location>
</feature>
<evidence type="ECO:0000256" key="1">
    <source>
        <dbReference type="ARBA" id="ARBA00004141"/>
    </source>
</evidence>
<dbReference type="Proteomes" id="UP000192731">
    <property type="component" value="Unassembled WGS sequence"/>
</dbReference>
<evidence type="ECO:0000256" key="4">
    <source>
        <dbReference type="ARBA" id="ARBA00022692"/>
    </source>
</evidence>
<dbReference type="PANTHER" id="PTHR43840">
    <property type="entry name" value="MITOCHONDRIAL METAL TRANSPORTER 1-RELATED"/>
    <property type="match status" value="1"/>
</dbReference>
<sequence>MEVKSRAALLSILSNSLLTTLKLFVGIFTNSVSILSEAIHSGLDLVASLIAFFAIRIANKPADEDHHFGHGKYENVSGTIEALLIFVAALWIIYESLHKFFQGGQMQGFSLGIIVMGISALLNYIVSSHLYKVSISEDSIALEADALHLRTDVYTSLGVLLGIVIMYFTKWFFIDPLIAIIVALFIMKEAIEITKRAFNPLVDSSLDEEEEQAIREILIQHSASFIEFHSLRTRKSGSEIHIDLHLVVPKKWSIEKVHAVCSEIEENLKTKYTYCHCLIHAEPCTDVIMKNEDCNSSEGKGCPYLGKMKKD</sequence>
<keyword evidence="3" id="KW-0813">Transport</keyword>
<reference evidence="10 11" key="1">
    <citation type="submission" date="2017-04" db="EMBL/GenBank/DDBJ databases">
        <authorList>
            <person name="Afonso C.L."/>
            <person name="Miller P.J."/>
            <person name="Scott M.A."/>
            <person name="Spackman E."/>
            <person name="Goraichik I."/>
            <person name="Dimitrov K.M."/>
            <person name="Suarez D.L."/>
            <person name="Swayne D.E."/>
        </authorList>
    </citation>
    <scope>NUCLEOTIDE SEQUENCE [LARGE SCALE GENOMIC DNA]</scope>
    <source>
        <strain evidence="10 11">DSM 11270</strain>
    </source>
</reference>
<evidence type="ECO:0000256" key="6">
    <source>
        <dbReference type="ARBA" id="ARBA00023136"/>
    </source>
</evidence>
<dbReference type="STRING" id="656914.SAMN00017405_0462"/>
<dbReference type="InterPro" id="IPR036837">
    <property type="entry name" value="Cation_efflux_CTD_sf"/>
</dbReference>
<dbReference type="OrthoDB" id="9806522at2"/>
<dbReference type="PANTHER" id="PTHR43840:SF15">
    <property type="entry name" value="MITOCHONDRIAL METAL TRANSPORTER 1-RELATED"/>
    <property type="match status" value="1"/>
</dbReference>
<dbReference type="InterPro" id="IPR050291">
    <property type="entry name" value="CDF_Transporter"/>
</dbReference>
<evidence type="ECO:0000313" key="10">
    <source>
        <dbReference type="EMBL" id="SMB95692.1"/>
    </source>
</evidence>
<keyword evidence="4 7" id="KW-0812">Transmembrane</keyword>
<keyword evidence="11" id="KW-1185">Reference proteome</keyword>
<evidence type="ECO:0000313" key="11">
    <source>
        <dbReference type="Proteomes" id="UP000192731"/>
    </source>
</evidence>
<dbReference type="GO" id="GO:0015086">
    <property type="term" value="F:cadmium ion transmembrane transporter activity"/>
    <property type="evidence" value="ECO:0007669"/>
    <property type="project" value="TreeGrafter"/>
</dbReference>
<dbReference type="NCBIfam" id="TIGR01297">
    <property type="entry name" value="CDF"/>
    <property type="match status" value="1"/>
</dbReference>
<dbReference type="SUPFAM" id="SSF160240">
    <property type="entry name" value="Cation efflux protein cytoplasmic domain-like"/>
    <property type="match status" value="1"/>
</dbReference>
<keyword evidence="6 7" id="KW-0472">Membrane</keyword>
<comment type="similarity">
    <text evidence="2">Belongs to the cation diffusion facilitator (CDF) transporter (TC 2.A.4) family.</text>
</comment>
<accession>A0A1W1VQN2</accession>
<dbReference type="AlphaFoldDB" id="A0A1W1VQN2"/>
<dbReference type="FunFam" id="1.20.1510.10:FF:000006">
    <property type="entry name" value="Divalent cation efflux transporter"/>
    <property type="match status" value="1"/>
</dbReference>
<dbReference type="Gene3D" id="1.20.1510.10">
    <property type="entry name" value="Cation efflux protein transmembrane domain"/>
    <property type="match status" value="1"/>
</dbReference>
<dbReference type="GO" id="GO:0015341">
    <property type="term" value="F:zinc efflux antiporter activity"/>
    <property type="evidence" value="ECO:0007669"/>
    <property type="project" value="TreeGrafter"/>
</dbReference>
<evidence type="ECO:0000256" key="2">
    <source>
        <dbReference type="ARBA" id="ARBA00008114"/>
    </source>
</evidence>
<feature type="domain" description="Cation efflux protein transmembrane" evidence="8">
    <location>
        <begin position="9"/>
        <end position="199"/>
    </location>
</feature>
<protein>
    <submittedName>
        <fullName evidence="10">Cation diffusion facilitator family transporter</fullName>
    </submittedName>
</protein>
<gene>
    <name evidence="10" type="ORF">SAMN00017405_0462</name>
</gene>
<evidence type="ECO:0000259" key="9">
    <source>
        <dbReference type="Pfam" id="PF16916"/>
    </source>
</evidence>
<dbReference type="Pfam" id="PF01545">
    <property type="entry name" value="Cation_efflux"/>
    <property type="match status" value="1"/>
</dbReference>
<dbReference type="GO" id="GO:0005886">
    <property type="term" value="C:plasma membrane"/>
    <property type="evidence" value="ECO:0007669"/>
    <property type="project" value="TreeGrafter"/>
</dbReference>
<dbReference type="InterPro" id="IPR027469">
    <property type="entry name" value="Cation_efflux_TMD_sf"/>
</dbReference>
<dbReference type="GO" id="GO:0015093">
    <property type="term" value="F:ferrous iron transmembrane transporter activity"/>
    <property type="evidence" value="ECO:0007669"/>
    <property type="project" value="TreeGrafter"/>
</dbReference>
<dbReference type="EMBL" id="FWWT01000022">
    <property type="protein sequence ID" value="SMB95692.1"/>
    <property type="molecule type" value="Genomic_DNA"/>
</dbReference>
<dbReference type="RefSeq" id="WP_084054249.1">
    <property type="nucleotide sequence ID" value="NZ_FWWT01000022.1"/>
</dbReference>
<feature type="transmembrane region" description="Helical" evidence="7">
    <location>
        <begin position="34"/>
        <end position="55"/>
    </location>
</feature>
<dbReference type="InterPro" id="IPR058533">
    <property type="entry name" value="Cation_efflux_TM"/>
</dbReference>
<dbReference type="Gene3D" id="3.30.70.1350">
    <property type="entry name" value="Cation efflux protein, cytoplasmic domain"/>
    <property type="match status" value="1"/>
</dbReference>
<dbReference type="InterPro" id="IPR027470">
    <property type="entry name" value="Cation_efflux_CTD"/>
</dbReference>
<feature type="transmembrane region" description="Helical" evidence="7">
    <location>
        <begin position="7"/>
        <end position="28"/>
    </location>
</feature>
<comment type="subcellular location">
    <subcellularLocation>
        <location evidence="1">Membrane</location>
        <topology evidence="1">Multi-pass membrane protein</topology>
    </subcellularLocation>
</comment>
<proteinExistence type="inferred from homology"/>